<evidence type="ECO:0000256" key="1">
    <source>
        <dbReference type="SAM" id="Phobius"/>
    </source>
</evidence>
<keyword evidence="1" id="KW-1133">Transmembrane helix</keyword>
<dbReference type="AlphaFoldDB" id="A0A6A5W776"/>
<sequence>MEALHLLAKIWTMDRTPTIGLLPSSYTSQCNMGFTLALRSGGVLMWRGPVTVFGDYPLHVPRQLIMTLAAYIWIYISYYSLMQPASLSCIAFIGNKSQDSRGRLAVRYGGVVTSSEVHDCRRYTALPQRSSDMLTYAACHFYSCFQQSQSIHRVMLRFSASNRGRLC</sequence>
<accession>A0A6A5W776</accession>
<dbReference type="Proteomes" id="UP000799779">
    <property type="component" value="Unassembled WGS sequence"/>
</dbReference>
<organism evidence="2 3">
    <name type="scientific">Amniculicola lignicola CBS 123094</name>
    <dbReference type="NCBI Taxonomy" id="1392246"/>
    <lineage>
        <taxon>Eukaryota</taxon>
        <taxon>Fungi</taxon>
        <taxon>Dikarya</taxon>
        <taxon>Ascomycota</taxon>
        <taxon>Pezizomycotina</taxon>
        <taxon>Dothideomycetes</taxon>
        <taxon>Pleosporomycetidae</taxon>
        <taxon>Pleosporales</taxon>
        <taxon>Amniculicolaceae</taxon>
        <taxon>Amniculicola</taxon>
    </lineage>
</organism>
<keyword evidence="3" id="KW-1185">Reference proteome</keyword>
<keyword evidence="1" id="KW-0812">Transmembrane</keyword>
<evidence type="ECO:0000313" key="3">
    <source>
        <dbReference type="Proteomes" id="UP000799779"/>
    </source>
</evidence>
<keyword evidence="1" id="KW-0472">Membrane</keyword>
<gene>
    <name evidence="2" type="ORF">P154DRAFT_307417</name>
</gene>
<proteinExistence type="predicted"/>
<reference evidence="2" key="1">
    <citation type="journal article" date="2020" name="Stud. Mycol.">
        <title>101 Dothideomycetes genomes: a test case for predicting lifestyles and emergence of pathogens.</title>
        <authorList>
            <person name="Haridas S."/>
            <person name="Albert R."/>
            <person name="Binder M."/>
            <person name="Bloem J."/>
            <person name="Labutti K."/>
            <person name="Salamov A."/>
            <person name="Andreopoulos B."/>
            <person name="Baker S."/>
            <person name="Barry K."/>
            <person name="Bills G."/>
            <person name="Bluhm B."/>
            <person name="Cannon C."/>
            <person name="Castanera R."/>
            <person name="Culley D."/>
            <person name="Daum C."/>
            <person name="Ezra D."/>
            <person name="Gonzalez J."/>
            <person name="Henrissat B."/>
            <person name="Kuo A."/>
            <person name="Liang C."/>
            <person name="Lipzen A."/>
            <person name="Lutzoni F."/>
            <person name="Magnuson J."/>
            <person name="Mondo S."/>
            <person name="Nolan M."/>
            <person name="Ohm R."/>
            <person name="Pangilinan J."/>
            <person name="Park H.-J."/>
            <person name="Ramirez L."/>
            <person name="Alfaro M."/>
            <person name="Sun H."/>
            <person name="Tritt A."/>
            <person name="Yoshinaga Y."/>
            <person name="Zwiers L.-H."/>
            <person name="Turgeon B."/>
            <person name="Goodwin S."/>
            <person name="Spatafora J."/>
            <person name="Crous P."/>
            <person name="Grigoriev I."/>
        </authorList>
    </citation>
    <scope>NUCLEOTIDE SEQUENCE</scope>
    <source>
        <strain evidence="2">CBS 123094</strain>
    </source>
</reference>
<evidence type="ECO:0000313" key="2">
    <source>
        <dbReference type="EMBL" id="KAF1996714.1"/>
    </source>
</evidence>
<name>A0A6A5W776_9PLEO</name>
<feature type="transmembrane region" description="Helical" evidence="1">
    <location>
        <begin position="70"/>
        <end position="93"/>
    </location>
</feature>
<dbReference type="EMBL" id="ML977622">
    <property type="protein sequence ID" value="KAF1996714.1"/>
    <property type="molecule type" value="Genomic_DNA"/>
</dbReference>
<protein>
    <submittedName>
        <fullName evidence="2">Uncharacterized protein</fullName>
    </submittedName>
</protein>